<evidence type="ECO:0000313" key="2">
    <source>
        <dbReference type="Proteomes" id="UP000055060"/>
    </source>
</evidence>
<dbReference type="Proteomes" id="UP000055060">
    <property type="component" value="Unassembled WGS sequence"/>
</dbReference>
<protein>
    <submittedName>
        <fullName evidence="1">Uncharacterized protein</fullName>
    </submittedName>
</protein>
<organism evidence="1">
    <name type="scientific">Longilinea arvoryzae</name>
    <dbReference type="NCBI Taxonomy" id="360412"/>
    <lineage>
        <taxon>Bacteria</taxon>
        <taxon>Bacillati</taxon>
        <taxon>Chloroflexota</taxon>
        <taxon>Anaerolineae</taxon>
        <taxon>Anaerolineales</taxon>
        <taxon>Anaerolineaceae</taxon>
        <taxon>Longilinea</taxon>
    </lineage>
</organism>
<evidence type="ECO:0000313" key="1">
    <source>
        <dbReference type="EMBL" id="GAP13809.1"/>
    </source>
</evidence>
<keyword evidence="2" id="KW-1185">Reference proteome</keyword>
<sequence>MTNLSCSIAFSRVISEAAVDVLGEADAANLPVSPRNGVDIEKWIDALQKNYGPNGSKGIAQRMGQAAFKYFLNSYGRDLNLTGLDFHLLPSAKRLRTGLKTVSQKLGQECGADIQLDADNNAYYWRISLGSTAEVYWIQNGFAYFLAGMAQELMSWSGGGKVYNVREVMDKTVCVLKMDQRPLD</sequence>
<proteinExistence type="predicted"/>
<dbReference type="OrthoDB" id="166640at2"/>
<dbReference type="STRING" id="360412.LARV_01564"/>
<dbReference type="AlphaFoldDB" id="A0A0S7BIX1"/>
<dbReference type="EMBL" id="DF967972">
    <property type="protein sequence ID" value="GAP13809.1"/>
    <property type="molecule type" value="Genomic_DNA"/>
</dbReference>
<reference evidence="1" key="1">
    <citation type="submission" date="2015-07" db="EMBL/GenBank/DDBJ databases">
        <title>Draft Genome Sequences of Anaerolinea thermolimosa IMO-1, Bellilinea caldifistulae GOMI-1, Leptolinea tardivitalis YMTK-2, Levilinea saccharolytica KIBI-1,Longilinea arvoryzae KOME-1, Previously Described as Members of the Anaerolineaceae (Chloroflexi).</title>
        <authorList>
            <person name="Sekiguchi Y."/>
            <person name="Ohashi A."/>
            <person name="Matsuura N."/>
            <person name="Tourlousse M.D."/>
        </authorList>
    </citation>
    <scope>NUCLEOTIDE SEQUENCE [LARGE SCALE GENOMIC DNA]</scope>
    <source>
        <strain evidence="1">KOME-1</strain>
    </source>
</reference>
<accession>A0A0S7BIX1</accession>
<name>A0A0S7BIX1_9CHLR</name>
<dbReference type="RefSeq" id="WP_075073121.1">
    <property type="nucleotide sequence ID" value="NZ_DF967972.1"/>
</dbReference>
<gene>
    <name evidence="1" type="ORF">LARV_01564</name>
</gene>